<organism evidence="1 2">
    <name type="scientific">Mycobacterium decipiens</name>
    <dbReference type="NCBI Taxonomy" id="1430326"/>
    <lineage>
        <taxon>Bacteria</taxon>
        <taxon>Bacillati</taxon>
        <taxon>Actinomycetota</taxon>
        <taxon>Actinomycetes</taxon>
        <taxon>Mycobacteriales</taxon>
        <taxon>Mycobacteriaceae</taxon>
        <taxon>Mycobacterium</taxon>
    </lineage>
</organism>
<evidence type="ECO:0000313" key="1">
    <source>
        <dbReference type="EMBL" id="OSC42469.1"/>
    </source>
</evidence>
<proteinExistence type="predicted"/>
<keyword evidence="2" id="KW-1185">Reference proteome</keyword>
<comment type="caution">
    <text evidence="1">The sequence shown here is derived from an EMBL/GenBank/DDBJ whole genome shotgun (WGS) entry which is preliminary data.</text>
</comment>
<accession>A0A1X2LYT6</accession>
<evidence type="ECO:0000313" key="2">
    <source>
        <dbReference type="Proteomes" id="UP000193247"/>
    </source>
</evidence>
<dbReference type="AlphaFoldDB" id="A0A1X2LYT6"/>
<name>A0A1X2LYT6_9MYCO</name>
<sequence length="72" mass="8497">MSSDIRVGIITDVEEFWFPRFRATQYLVKPILVFNKSNTQRLRLTTVVAQCYSHHIVIYWTGYLEAARYIIG</sequence>
<reference evidence="1 2" key="1">
    <citation type="submission" date="2017-04" db="EMBL/GenBank/DDBJ databases">
        <title>The new phylogeny of genus Mycobacterium.</title>
        <authorList>
            <person name="Tortoli E."/>
            <person name="Trovato A."/>
            <person name="Cirillo D.M."/>
        </authorList>
    </citation>
    <scope>NUCLEOTIDE SEQUENCE [LARGE SCALE GENOMIC DNA]</scope>
    <source>
        <strain evidence="1 2">TBL 1200985</strain>
    </source>
</reference>
<dbReference type="Proteomes" id="UP000193247">
    <property type="component" value="Unassembled WGS sequence"/>
</dbReference>
<protein>
    <submittedName>
        <fullName evidence="1">Uncharacterized protein</fullName>
    </submittedName>
</protein>
<dbReference type="EMBL" id="NCXP01000002">
    <property type="protein sequence ID" value="OSC42469.1"/>
    <property type="molecule type" value="Genomic_DNA"/>
</dbReference>
<gene>
    <name evidence="1" type="ORF">B8W66_02600</name>
</gene>